<dbReference type="InterPro" id="IPR014001">
    <property type="entry name" value="Helicase_ATP-bd"/>
</dbReference>
<keyword evidence="8" id="KW-0347">Helicase</keyword>
<dbReference type="InterPro" id="IPR004589">
    <property type="entry name" value="DNA_helicase_ATP-dep_RecQ"/>
</dbReference>
<keyword evidence="10" id="KW-0238">DNA-binding</keyword>
<evidence type="ECO:0000256" key="9">
    <source>
        <dbReference type="ARBA" id="ARBA00022840"/>
    </source>
</evidence>
<evidence type="ECO:0000256" key="4">
    <source>
        <dbReference type="ARBA" id="ARBA00005446"/>
    </source>
</evidence>
<dbReference type="CDD" id="cd18015">
    <property type="entry name" value="DEXHc_RecQ1"/>
    <property type="match status" value="1"/>
</dbReference>
<evidence type="ECO:0000256" key="15">
    <source>
        <dbReference type="ARBA" id="ARBA00044566"/>
    </source>
</evidence>
<evidence type="ECO:0000256" key="12">
    <source>
        <dbReference type="ARBA" id="ARBA00023242"/>
    </source>
</evidence>
<protein>
    <recommendedName>
        <fullName evidence="14">DNA 3'-5' helicase</fullName>
        <ecNumber evidence="14">5.6.2.4</ecNumber>
    </recommendedName>
    <alternativeName>
        <fullName evidence="15">DNA 3'-5' helicase Q1</fullName>
    </alternativeName>
</protein>
<evidence type="ECO:0000256" key="13">
    <source>
        <dbReference type="ARBA" id="ARBA00034617"/>
    </source>
</evidence>
<dbReference type="Pfam" id="PF00271">
    <property type="entry name" value="Helicase_C"/>
    <property type="match status" value="1"/>
</dbReference>
<dbReference type="InterPro" id="IPR011545">
    <property type="entry name" value="DEAD/DEAH_box_helicase_dom"/>
</dbReference>
<evidence type="ECO:0000256" key="7">
    <source>
        <dbReference type="ARBA" id="ARBA00022801"/>
    </source>
</evidence>
<comment type="catalytic activity">
    <reaction evidence="13">
        <text>Couples ATP hydrolysis with the unwinding of duplex DNA by translocating in the 3'-5' direction.</text>
        <dbReference type="EC" id="5.6.2.4"/>
    </reaction>
</comment>
<dbReference type="FunFam" id="3.40.50.300:FF:000752">
    <property type="entry name" value="ATP-dependent DNA helicase"/>
    <property type="match status" value="1"/>
</dbReference>
<dbReference type="GO" id="GO:0000724">
    <property type="term" value="P:double-strand break repair via homologous recombination"/>
    <property type="evidence" value="ECO:0007669"/>
    <property type="project" value="TreeGrafter"/>
</dbReference>
<feature type="coiled-coil region" evidence="17">
    <location>
        <begin position="16"/>
        <end position="50"/>
    </location>
</feature>
<dbReference type="GO" id="GO:0005524">
    <property type="term" value="F:ATP binding"/>
    <property type="evidence" value="ECO:0007669"/>
    <property type="project" value="UniProtKB-KW"/>
</dbReference>
<comment type="cofactor">
    <cofactor evidence="1">
        <name>Mn(2+)</name>
        <dbReference type="ChEBI" id="CHEBI:29035"/>
    </cofactor>
</comment>
<evidence type="ECO:0000256" key="5">
    <source>
        <dbReference type="ARBA" id="ARBA00022723"/>
    </source>
</evidence>
<dbReference type="GO" id="GO:0043138">
    <property type="term" value="F:3'-5' DNA helicase activity"/>
    <property type="evidence" value="ECO:0007669"/>
    <property type="project" value="UniProtKB-EC"/>
</dbReference>
<keyword evidence="9" id="KW-0067">ATP-binding</keyword>
<evidence type="ECO:0000256" key="6">
    <source>
        <dbReference type="ARBA" id="ARBA00022741"/>
    </source>
</evidence>
<dbReference type="PROSITE" id="PS51192">
    <property type="entry name" value="HELICASE_ATP_BIND_1"/>
    <property type="match status" value="1"/>
</dbReference>
<sequence length="467" mass="52514">MKGRVVNKEPSVLFFVDEAQAELDSVDAELETVELQIAELLEKQTTLNSRKTKLLKILEGACNSAQPCGSSKVPTPSFSKKDLQHFEESDFSWSKEVQAKLCSIFKLSRFRPLQRAAINLSMSGKDLFLVMPTGRGKSLCYQLPALCSKGFTLVIAPLVSLMEDQLMFLHSIDVSAVTLNATSSKGDSKNILAGMTDKNSPFKLLYVTPEKIAKSKLLMSKLEKAYKLGLLARIAVDEVHCCNYKLLGILKRQFPDVPLIGLTATATSSVLKDCQKILCVQDPITLTAPFNRPNLYYEVRFKDNEDCTDQIAALIRERYKNQTALQKRSVLAQPYHANMEPSHKSLVHQHWSCKKIQVVVATVAFGMGIDKADVRFVIHHTISKSIENYYQESGRAGRDDAPADCIVFFGFMDIFRISTMVVMENTGQQKLQNMSWVCRRAMMAIHFDEVWNDDECNQMCDVCRHGN</sequence>
<evidence type="ECO:0000256" key="8">
    <source>
        <dbReference type="ARBA" id="ARBA00022806"/>
    </source>
</evidence>
<feature type="non-terminal residue" evidence="20">
    <location>
        <position position="467"/>
    </location>
</feature>
<evidence type="ECO:0000259" key="19">
    <source>
        <dbReference type="PROSITE" id="PS51194"/>
    </source>
</evidence>
<dbReference type="EMBL" id="SRMA01027319">
    <property type="protein sequence ID" value="TRY55529.1"/>
    <property type="molecule type" value="Genomic_DNA"/>
</dbReference>
<dbReference type="Pfam" id="PF00270">
    <property type="entry name" value="DEAD"/>
    <property type="match status" value="1"/>
</dbReference>
<dbReference type="InterPro" id="IPR001650">
    <property type="entry name" value="Helicase_C-like"/>
</dbReference>
<dbReference type="Proteomes" id="UP000316079">
    <property type="component" value="Unassembled WGS sequence"/>
</dbReference>
<evidence type="ECO:0000256" key="3">
    <source>
        <dbReference type="ARBA" id="ARBA00004123"/>
    </source>
</evidence>
<keyword evidence="5" id="KW-0479">Metal-binding</keyword>
<dbReference type="OrthoDB" id="10261556at2759"/>
<keyword evidence="6" id="KW-0547">Nucleotide-binding</keyword>
<dbReference type="GO" id="GO:0005737">
    <property type="term" value="C:cytoplasm"/>
    <property type="evidence" value="ECO:0007669"/>
    <property type="project" value="TreeGrafter"/>
</dbReference>
<dbReference type="GO" id="GO:0005634">
    <property type="term" value="C:nucleus"/>
    <property type="evidence" value="ECO:0007669"/>
    <property type="project" value="UniProtKB-SubCell"/>
</dbReference>
<dbReference type="GO" id="GO:0016787">
    <property type="term" value="F:hydrolase activity"/>
    <property type="evidence" value="ECO:0007669"/>
    <property type="project" value="UniProtKB-KW"/>
</dbReference>
<comment type="catalytic activity">
    <reaction evidence="16">
        <text>ATP + H2O = ADP + phosphate + H(+)</text>
        <dbReference type="Rhea" id="RHEA:13065"/>
        <dbReference type="ChEBI" id="CHEBI:15377"/>
        <dbReference type="ChEBI" id="CHEBI:15378"/>
        <dbReference type="ChEBI" id="CHEBI:30616"/>
        <dbReference type="ChEBI" id="CHEBI:43474"/>
        <dbReference type="ChEBI" id="CHEBI:456216"/>
    </reaction>
    <physiologicalReaction direction="left-to-right" evidence="16">
        <dbReference type="Rhea" id="RHEA:13066"/>
    </physiologicalReaction>
</comment>
<evidence type="ECO:0000256" key="17">
    <source>
        <dbReference type="SAM" id="Coils"/>
    </source>
</evidence>
<evidence type="ECO:0000259" key="18">
    <source>
        <dbReference type="PROSITE" id="PS51192"/>
    </source>
</evidence>
<keyword evidence="21" id="KW-1185">Reference proteome</keyword>
<comment type="similarity">
    <text evidence="4">Belongs to the helicase family. RecQ subfamily.</text>
</comment>
<evidence type="ECO:0000256" key="14">
    <source>
        <dbReference type="ARBA" id="ARBA00034808"/>
    </source>
</evidence>
<evidence type="ECO:0000313" key="20">
    <source>
        <dbReference type="EMBL" id="TRY55529.1"/>
    </source>
</evidence>
<dbReference type="GO" id="GO:0003677">
    <property type="term" value="F:DNA binding"/>
    <property type="evidence" value="ECO:0007669"/>
    <property type="project" value="UniProtKB-KW"/>
</dbReference>
<keyword evidence="12" id="KW-0539">Nucleus</keyword>
<dbReference type="PANTHER" id="PTHR13710:SF105">
    <property type="entry name" value="ATP-DEPENDENT DNA HELICASE Q1"/>
    <property type="match status" value="1"/>
</dbReference>
<dbReference type="SMART" id="SM00487">
    <property type="entry name" value="DEXDc"/>
    <property type="match status" value="1"/>
</dbReference>
<evidence type="ECO:0000256" key="11">
    <source>
        <dbReference type="ARBA" id="ARBA00023235"/>
    </source>
</evidence>
<dbReference type="NCBIfam" id="TIGR00614">
    <property type="entry name" value="recQ_fam"/>
    <property type="match status" value="1"/>
</dbReference>
<dbReference type="SUPFAM" id="SSF52540">
    <property type="entry name" value="P-loop containing nucleoside triphosphate hydrolases"/>
    <property type="match status" value="1"/>
</dbReference>
<dbReference type="GO" id="GO:0009378">
    <property type="term" value="F:four-way junction helicase activity"/>
    <property type="evidence" value="ECO:0007669"/>
    <property type="project" value="TreeGrafter"/>
</dbReference>
<proteinExistence type="inferred from homology"/>
<dbReference type="PANTHER" id="PTHR13710">
    <property type="entry name" value="DNA HELICASE RECQ FAMILY MEMBER"/>
    <property type="match status" value="1"/>
</dbReference>
<evidence type="ECO:0000256" key="16">
    <source>
        <dbReference type="ARBA" id="ARBA00048778"/>
    </source>
</evidence>
<keyword evidence="11" id="KW-0413">Isomerase</keyword>
<feature type="domain" description="Helicase C-terminal" evidence="19">
    <location>
        <begin position="272"/>
        <end position="442"/>
    </location>
</feature>
<comment type="caution">
    <text evidence="20">The sequence shown here is derived from an EMBL/GenBank/DDBJ whole genome shotgun (WGS) entry which is preliminary data.</text>
</comment>
<dbReference type="AlphaFoldDB" id="A0A553MQS9"/>
<evidence type="ECO:0000256" key="10">
    <source>
        <dbReference type="ARBA" id="ARBA00023125"/>
    </source>
</evidence>
<evidence type="ECO:0000256" key="2">
    <source>
        <dbReference type="ARBA" id="ARBA00001946"/>
    </source>
</evidence>
<dbReference type="SMART" id="SM00490">
    <property type="entry name" value="HELICc"/>
    <property type="match status" value="1"/>
</dbReference>
<dbReference type="Gene3D" id="3.40.50.300">
    <property type="entry name" value="P-loop containing nucleotide triphosphate hydrolases"/>
    <property type="match status" value="2"/>
</dbReference>
<comment type="cofactor">
    <cofactor evidence="2">
        <name>Mg(2+)</name>
        <dbReference type="ChEBI" id="CHEBI:18420"/>
    </cofactor>
</comment>
<reference evidence="20 21" key="1">
    <citation type="journal article" date="2019" name="Sci. Data">
        <title>Hybrid genome assembly and annotation of Danionella translucida.</title>
        <authorList>
            <person name="Kadobianskyi M."/>
            <person name="Schulze L."/>
            <person name="Schuelke M."/>
            <person name="Judkewitz B."/>
        </authorList>
    </citation>
    <scope>NUCLEOTIDE SEQUENCE [LARGE SCALE GENOMIC DNA]</scope>
    <source>
        <strain evidence="20 21">Bolton</strain>
    </source>
</reference>
<dbReference type="InterPro" id="IPR027417">
    <property type="entry name" value="P-loop_NTPase"/>
</dbReference>
<evidence type="ECO:0000313" key="21">
    <source>
        <dbReference type="Proteomes" id="UP000316079"/>
    </source>
</evidence>
<feature type="domain" description="Helicase ATP-binding" evidence="18">
    <location>
        <begin position="118"/>
        <end position="284"/>
    </location>
</feature>
<dbReference type="GO" id="GO:0046872">
    <property type="term" value="F:metal ion binding"/>
    <property type="evidence" value="ECO:0007669"/>
    <property type="project" value="UniProtKB-KW"/>
</dbReference>
<dbReference type="PROSITE" id="PS51194">
    <property type="entry name" value="HELICASE_CTER"/>
    <property type="match status" value="1"/>
</dbReference>
<keyword evidence="17" id="KW-0175">Coiled coil</keyword>
<gene>
    <name evidence="20" type="ORF">DNTS_014042</name>
</gene>
<accession>A0A553MQS9</accession>
<evidence type="ECO:0000256" key="1">
    <source>
        <dbReference type="ARBA" id="ARBA00001936"/>
    </source>
</evidence>
<keyword evidence="7" id="KW-0378">Hydrolase</keyword>
<dbReference type="EC" id="5.6.2.4" evidence="14"/>
<name>A0A553MQS9_9TELE</name>
<dbReference type="GO" id="GO:0005694">
    <property type="term" value="C:chromosome"/>
    <property type="evidence" value="ECO:0007669"/>
    <property type="project" value="TreeGrafter"/>
</dbReference>
<organism evidence="20 21">
    <name type="scientific">Danionella cerebrum</name>
    <dbReference type="NCBI Taxonomy" id="2873325"/>
    <lineage>
        <taxon>Eukaryota</taxon>
        <taxon>Metazoa</taxon>
        <taxon>Chordata</taxon>
        <taxon>Craniata</taxon>
        <taxon>Vertebrata</taxon>
        <taxon>Euteleostomi</taxon>
        <taxon>Actinopterygii</taxon>
        <taxon>Neopterygii</taxon>
        <taxon>Teleostei</taxon>
        <taxon>Ostariophysi</taxon>
        <taxon>Cypriniformes</taxon>
        <taxon>Danionidae</taxon>
        <taxon>Danioninae</taxon>
        <taxon>Danionella</taxon>
    </lineage>
</organism>
<dbReference type="STRING" id="623744.A0A553MQS9"/>
<comment type="subcellular location">
    <subcellularLocation>
        <location evidence="3">Nucleus</location>
    </subcellularLocation>
</comment>